<accession>A0ABD0THI6</accession>
<keyword evidence="2" id="KW-0472">Membrane</keyword>
<protein>
    <submittedName>
        <fullName evidence="3">Uncharacterized protein</fullName>
    </submittedName>
</protein>
<keyword evidence="2" id="KW-1133">Transmembrane helix</keyword>
<evidence type="ECO:0000313" key="3">
    <source>
        <dbReference type="EMBL" id="KAL0848793.1"/>
    </source>
</evidence>
<proteinExistence type="predicted"/>
<dbReference type="EMBL" id="JBEDNZ010000004">
    <property type="protein sequence ID" value="KAL0848793.1"/>
    <property type="molecule type" value="Genomic_DNA"/>
</dbReference>
<evidence type="ECO:0000256" key="2">
    <source>
        <dbReference type="SAM" id="Phobius"/>
    </source>
</evidence>
<organism evidence="3 4">
    <name type="scientific">Loxostege sticticalis</name>
    <name type="common">Beet webworm moth</name>
    <dbReference type="NCBI Taxonomy" id="481309"/>
    <lineage>
        <taxon>Eukaryota</taxon>
        <taxon>Metazoa</taxon>
        <taxon>Ecdysozoa</taxon>
        <taxon>Arthropoda</taxon>
        <taxon>Hexapoda</taxon>
        <taxon>Insecta</taxon>
        <taxon>Pterygota</taxon>
        <taxon>Neoptera</taxon>
        <taxon>Endopterygota</taxon>
        <taxon>Lepidoptera</taxon>
        <taxon>Glossata</taxon>
        <taxon>Ditrysia</taxon>
        <taxon>Pyraloidea</taxon>
        <taxon>Crambidae</taxon>
        <taxon>Pyraustinae</taxon>
        <taxon>Loxostege</taxon>
    </lineage>
</organism>
<dbReference type="AlphaFoldDB" id="A0ABD0THI6"/>
<evidence type="ECO:0000256" key="1">
    <source>
        <dbReference type="SAM" id="MobiDB-lite"/>
    </source>
</evidence>
<gene>
    <name evidence="3" type="ORF">ABMA28_013218</name>
</gene>
<dbReference type="Proteomes" id="UP001549921">
    <property type="component" value="Unassembled WGS sequence"/>
</dbReference>
<name>A0ABD0THI6_LOXSC</name>
<comment type="caution">
    <text evidence="3">The sequence shown here is derived from an EMBL/GenBank/DDBJ whole genome shotgun (WGS) entry which is preliminary data.</text>
</comment>
<keyword evidence="2" id="KW-0812">Transmembrane</keyword>
<feature type="transmembrane region" description="Helical" evidence="2">
    <location>
        <begin position="95"/>
        <end position="116"/>
    </location>
</feature>
<evidence type="ECO:0000313" key="4">
    <source>
        <dbReference type="Proteomes" id="UP001549921"/>
    </source>
</evidence>
<reference evidence="3 4" key="1">
    <citation type="submission" date="2024-06" db="EMBL/GenBank/DDBJ databases">
        <title>A chromosome-level genome assembly of beet webworm, Loxostege sticticalis.</title>
        <authorList>
            <person name="Zhang Y."/>
        </authorList>
    </citation>
    <scope>NUCLEOTIDE SEQUENCE [LARGE SCALE GENOMIC DNA]</scope>
    <source>
        <strain evidence="3">AQ028</strain>
        <tissue evidence="3">Male pupae</tissue>
    </source>
</reference>
<sequence>MSKKKEIPQTHTVSLQELRIEKNVPRRHSHSPASPSLEKGRLPKMSSRSSDFVYENPAYVGSLNSVAENPRPVPPTSVVREQYWTCSKWPTGQRILAIAVGILVGVVIGLAVIVVVTGKNPDDVVNNIFQANLAPG</sequence>
<feature type="region of interest" description="Disordered" evidence="1">
    <location>
        <begin position="1"/>
        <end position="48"/>
    </location>
</feature>